<dbReference type="Pfam" id="PF00528">
    <property type="entry name" value="BPD_transp_1"/>
    <property type="match status" value="1"/>
</dbReference>
<feature type="transmembrane region" description="Helical" evidence="7">
    <location>
        <begin position="12"/>
        <end position="30"/>
    </location>
</feature>
<evidence type="ECO:0000256" key="3">
    <source>
        <dbReference type="ARBA" id="ARBA00022475"/>
    </source>
</evidence>
<reference evidence="9" key="1">
    <citation type="submission" date="2020-10" db="EMBL/GenBank/DDBJ databases">
        <authorList>
            <person name="Gilroy R."/>
        </authorList>
    </citation>
    <scope>NUCLEOTIDE SEQUENCE</scope>
    <source>
        <strain evidence="9">ChiSjej6B24-2974</strain>
    </source>
</reference>
<dbReference type="GO" id="GO:0005886">
    <property type="term" value="C:plasma membrane"/>
    <property type="evidence" value="ECO:0007669"/>
    <property type="project" value="UniProtKB-SubCell"/>
</dbReference>
<keyword evidence="4 7" id="KW-0812">Transmembrane</keyword>
<feature type="domain" description="ABC transmembrane type-1" evidence="8">
    <location>
        <begin position="95"/>
        <end position="305"/>
    </location>
</feature>
<evidence type="ECO:0000256" key="1">
    <source>
        <dbReference type="ARBA" id="ARBA00004651"/>
    </source>
</evidence>
<dbReference type="PANTHER" id="PTHR43163">
    <property type="entry name" value="DIPEPTIDE TRANSPORT SYSTEM PERMEASE PROTEIN DPPB-RELATED"/>
    <property type="match status" value="1"/>
</dbReference>
<feature type="transmembrane region" description="Helical" evidence="7">
    <location>
        <begin position="240"/>
        <end position="266"/>
    </location>
</feature>
<dbReference type="SUPFAM" id="SSF161098">
    <property type="entry name" value="MetI-like"/>
    <property type="match status" value="1"/>
</dbReference>
<proteinExistence type="inferred from homology"/>
<dbReference type="Proteomes" id="UP000824260">
    <property type="component" value="Unassembled WGS sequence"/>
</dbReference>
<organism evidence="9 10">
    <name type="scientific">Candidatus Pullichristensenella stercorigallinarum</name>
    <dbReference type="NCBI Taxonomy" id="2840909"/>
    <lineage>
        <taxon>Bacteria</taxon>
        <taxon>Bacillati</taxon>
        <taxon>Bacillota</taxon>
        <taxon>Clostridia</taxon>
        <taxon>Candidatus Pullichristensenella</taxon>
    </lineage>
</organism>
<name>A0A9D0ZMX2_9FIRM</name>
<accession>A0A9D0ZMX2</accession>
<evidence type="ECO:0000256" key="5">
    <source>
        <dbReference type="ARBA" id="ARBA00022989"/>
    </source>
</evidence>
<feature type="transmembrane region" description="Helical" evidence="7">
    <location>
        <begin position="97"/>
        <end position="118"/>
    </location>
</feature>
<keyword evidence="2 7" id="KW-0813">Transport</keyword>
<keyword evidence="5 7" id="KW-1133">Transmembrane helix</keyword>
<reference evidence="9" key="2">
    <citation type="journal article" date="2021" name="PeerJ">
        <title>Extensive microbial diversity within the chicken gut microbiome revealed by metagenomics and culture.</title>
        <authorList>
            <person name="Gilroy R."/>
            <person name="Ravi A."/>
            <person name="Getino M."/>
            <person name="Pursley I."/>
            <person name="Horton D.L."/>
            <person name="Alikhan N.F."/>
            <person name="Baker D."/>
            <person name="Gharbi K."/>
            <person name="Hall N."/>
            <person name="Watson M."/>
            <person name="Adriaenssens E.M."/>
            <person name="Foster-Nyarko E."/>
            <person name="Jarju S."/>
            <person name="Secka A."/>
            <person name="Antonio M."/>
            <person name="Oren A."/>
            <person name="Chaudhuri R.R."/>
            <person name="La Ragione R."/>
            <person name="Hildebrand F."/>
            <person name="Pallen M.J."/>
        </authorList>
    </citation>
    <scope>NUCLEOTIDE SEQUENCE</scope>
    <source>
        <strain evidence="9">ChiSjej6B24-2974</strain>
    </source>
</reference>
<feature type="transmembrane region" description="Helical" evidence="7">
    <location>
        <begin position="130"/>
        <end position="155"/>
    </location>
</feature>
<dbReference type="AlphaFoldDB" id="A0A9D0ZMX2"/>
<evidence type="ECO:0000256" key="4">
    <source>
        <dbReference type="ARBA" id="ARBA00022692"/>
    </source>
</evidence>
<evidence type="ECO:0000313" key="10">
    <source>
        <dbReference type="Proteomes" id="UP000824260"/>
    </source>
</evidence>
<comment type="caution">
    <text evidence="9">The sequence shown here is derived from an EMBL/GenBank/DDBJ whole genome shotgun (WGS) entry which is preliminary data.</text>
</comment>
<dbReference type="EMBL" id="DVFZ01000100">
    <property type="protein sequence ID" value="HIQ83445.1"/>
    <property type="molecule type" value="Genomic_DNA"/>
</dbReference>
<comment type="similarity">
    <text evidence="7">Belongs to the binding-protein-dependent transport system permease family.</text>
</comment>
<evidence type="ECO:0000256" key="6">
    <source>
        <dbReference type="ARBA" id="ARBA00023136"/>
    </source>
</evidence>
<keyword evidence="6 7" id="KW-0472">Membrane</keyword>
<dbReference type="Pfam" id="PF19300">
    <property type="entry name" value="BPD_transp_1_N"/>
    <property type="match status" value="1"/>
</dbReference>
<dbReference type="InterPro" id="IPR000515">
    <property type="entry name" value="MetI-like"/>
</dbReference>
<comment type="subcellular location">
    <subcellularLocation>
        <location evidence="1 7">Cell membrane</location>
        <topology evidence="1 7">Multi-pass membrane protein</topology>
    </subcellularLocation>
</comment>
<protein>
    <submittedName>
        <fullName evidence="9">ABC transporter permease</fullName>
    </submittedName>
</protein>
<dbReference type="PANTHER" id="PTHR43163:SF6">
    <property type="entry name" value="DIPEPTIDE TRANSPORT SYSTEM PERMEASE PROTEIN DPPB-RELATED"/>
    <property type="match status" value="1"/>
</dbReference>
<dbReference type="PROSITE" id="PS50928">
    <property type="entry name" value="ABC_TM1"/>
    <property type="match status" value="1"/>
</dbReference>
<evidence type="ECO:0000313" key="9">
    <source>
        <dbReference type="EMBL" id="HIQ83445.1"/>
    </source>
</evidence>
<dbReference type="InterPro" id="IPR035906">
    <property type="entry name" value="MetI-like_sf"/>
</dbReference>
<dbReference type="InterPro" id="IPR045621">
    <property type="entry name" value="BPD_transp_1_N"/>
</dbReference>
<sequence length="323" mass="35950">MGRFLLKRLARGLLTIFFSVTITFFLLRLMPADPVSMMIDPQMSQETIDAITAQYGLDKPLLVQYGAYLLQLLQGNLGTSFRNRTPVSEMLMQKLPWTLLLLGISVSLALLIGIPIGLKAAKKRNGAFDKFVNVFTMICVSIFVPFLSFGLLYIFSYTLKWLPTGGAYNPPPAQGFAYILDVAKHAILPALALMLSNCTSIILYTRNSMLDVSKEDYIRTARMKGWDDRYITRKHAMRNAMIPTVTATSLMVTKMVGGAIMTETIFSWPGVGRMIYDSVSSLDYPVLQGTFLLLAITAVIVNIITDIILAWIDPRIKLGGKRA</sequence>
<evidence type="ECO:0000256" key="7">
    <source>
        <dbReference type="RuleBase" id="RU363032"/>
    </source>
</evidence>
<gene>
    <name evidence="9" type="ORF">IAA52_10140</name>
</gene>
<keyword evidence="3" id="KW-1003">Cell membrane</keyword>
<feature type="transmembrane region" description="Helical" evidence="7">
    <location>
        <begin position="286"/>
        <end position="312"/>
    </location>
</feature>
<evidence type="ECO:0000256" key="2">
    <source>
        <dbReference type="ARBA" id="ARBA00022448"/>
    </source>
</evidence>
<evidence type="ECO:0000259" key="8">
    <source>
        <dbReference type="PROSITE" id="PS50928"/>
    </source>
</evidence>
<dbReference type="Gene3D" id="1.10.3720.10">
    <property type="entry name" value="MetI-like"/>
    <property type="match status" value="1"/>
</dbReference>
<dbReference type="GO" id="GO:0055085">
    <property type="term" value="P:transmembrane transport"/>
    <property type="evidence" value="ECO:0007669"/>
    <property type="project" value="InterPro"/>
</dbReference>
<feature type="transmembrane region" description="Helical" evidence="7">
    <location>
        <begin position="186"/>
        <end position="204"/>
    </location>
</feature>
<dbReference type="CDD" id="cd06261">
    <property type="entry name" value="TM_PBP2"/>
    <property type="match status" value="1"/>
</dbReference>